<gene>
    <name evidence="2" type="ORF">CALMAC_LOCUS20964</name>
</gene>
<feature type="compositionally biased region" description="Basic and acidic residues" evidence="1">
    <location>
        <begin position="67"/>
        <end position="77"/>
    </location>
</feature>
<dbReference type="Proteomes" id="UP000410492">
    <property type="component" value="Unassembled WGS sequence"/>
</dbReference>
<evidence type="ECO:0000256" key="1">
    <source>
        <dbReference type="SAM" id="MobiDB-lite"/>
    </source>
</evidence>
<feature type="region of interest" description="Disordered" evidence="1">
    <location>
        <begin position="1"/>
        <end position="119"/>
    </location>
</feature>
<feature type="compositionally biased region" description="Low complexity" evidence="1">
    <location>
        <begin position="40"/>
        <end position="54"/>
    </location>
</feature>
<organism evidence="2 3">
    <name type="scientific">Callosobruchus maculatus</name>
    <name type="common">Southern cowpea weevil</name>
    <name type="synonym">Pulse bruchid</name>
    <dbReference type="NCBI Taxonomy" id="64391"/>
    <lineage>
        <taxon>Eukaryota</taxon>
        <taxon>Metazoa</taxon>
        <taxon>Ecdysozoa</taxon>
        <taxon>Arthropoda</taxon>
        <taxon>Hexapoda</taxon>
        <taxon>Insecta</taxon>
        <taxon>Pterygota</taxon>
        <taxon>Neoptera</taxon>
        <taxon>Endopterygota</taxon>
        <taxon>Coleoptera</taxon>
        <taxon>Polyphaga</taxon>
        <taxon>Cucujiformia</taxon>
        <taxon>Chrysomeloidea</taxon>
        <taxon>Chrysomelidae</taxon>
        <taxon>Bruchinae</taxon>
        <taxon>Bruchini</taxon>
        <taxon>Callosobruchus</taxon>
    </lineage>
</organism>
<feature type="compositionally biased region" description="Polar residues" evidence="1">
    <location>
        <begin position="7"/>
        <end position="20"/>
    </location>
</feature>
<feature type="compositionally biased region" description="Basic and acidic residues" evidence="1">
    <location>
        <begin position="99"/>
        <end position="119"/>
    </location>
</feature>
<dbReference type="OrthoDB" id="6748681at2759"/>
<protein>
    <submittedName>
        <fullName evidence="2">Uncharacterized protein</fullName>
    </submittedName>
</protein>
<keyword evidence="3" id="KW-1185">Reference proteome</keyword>
<dbReference type="EMBL" id="CAACVG010015393">
    <property type="protein sequence ID" value="VEN64448.1"/>
    <property type="molecule type" value="Genomic_DNA"/>
</dbReference>
<sequence>MPVICTRNRNPSYQPITQRIPQKKQEENKSTDTETFRTFSVRASVTSSLSSNTSKFLVGTALPNSTAKERLSRRESETTQQSSKGWKEDYEKYVQSLDTGKEKKGATKKEKRVSIKPEDQSILSISPKLQELQQLHNQLTKSSYVPTSTTKCS</sequence>
<evidence type="ECO:0000313" key="2">
    <source>
        <dbReference type="EMBL" id="VEN64448.1"/>
    </source>
</evidence>
<name>A0A653DW33_CALMS</name>
<dbReference type="AlphaFoldDB" id="A0A653DW33"/>
<reference evidence="2 3" key="1">
    <citation type="submission" date="2019-01" db="EMBL/GenBank/DDBJ databases">
        <authorList>
            <person name="Sayadi A."/>
        </authorList>
    </citation>
    <scope>NUCLEOTIDE SEQUENCE [LARGE SCALE GENOMIC DNA]</scope>
</reference>
<proteinExistence type="predicted"/>
<evidence type="ECO:0000313" key="3">
    <source>
        <dbReference type="Proteomes" id="UP000410492"/>
    </source>
</evidence>
<feature type="compositionally biased region" description="Basic and acidic residues" evidence="1">
    <location>
        <begin position="23"/>
        <end position="35"/>
    </location>
</feature>
<accession>A0A653DW33</accession>